<evidence type="ECO:0000256" key="3">
    <source>
        <dbReference type="ARBA" id="ARBA00022729"/>
    </source>
</evidence>
<dbReference type="RefSeq" id="WP_104482262.1">
    <property type="nucleotide sequence ID" value="NZ_CP154825.1"/>
</dbReference>
<keyword evidence="2" id="KW-0479">Metal-binding</keyword>
<evidence type="ECO:0000256" key="6">
    <source>
        <dbReference type="SAM" id="Phobius"/>
    </source>
</evidence>
<evidence type="ECO:0000256" key="5">
    <source>
        <dbReference type="SAM" id="MobiDB-lite"/>
    </source>
</evidence>
<dbReference type="InterPro" id="IPR032694">
    <property type="entry name" value="CopC/D"/>
</dbReference>
<evidence type="ECO:0000256" key="7">
    <source>
        <dbReference type="SAM" id="SignalP"/>
    </source>
</evidence>
<comment type="subcellular location">
    <subcellularLocation>
        <location evidence="1">Cell envelope</location>
    </subcellularLocation>
</comment>
<dbReference type="Pfam" id="PF04234">
    <property type="entry name" value="CopC"/>
    <property type="match status" value="1"/>
</dbReference>
<keyword evidence="6" id="KW-1133">Transmembrane helix</keyword>
<dbReference type="InterPro" id="IPR007348">
    <property type="entry name" value="CopC_dom"/>
</dbReference>
<evidence type="ECO:0000256" key="1">
    <source>
        <dbReference type="ARBA" id="ARBA00004196"/>
    </source>
</evidence>
<dbReference type="Proteomes" id="UP000239203">
    <property type="component" value="Unassembled WGS sequence"/>
</dbReference>
<feature type="transmembrane region" description="Helical" evidence="6">
    <location>
        <begin position="170"/>
        <end position="191"/>
    </location>
</feature>
<keyword evidence="4" id="KW-0186">Copper</keyword>
<dbReference type="OrthoDB" id="3698694at2"/>
<keyword evidence="3 7" id="KW-0732">Signal</keyword>
<accession>A0A2S6GFT8</accession>
<dbReference type="GO" id="GO:0042597">
    <property type="term" value="C:periplasmic space"/>
    <property type="evidence" value="ECO:0007669"/>
    <property type="project" value="InterPro"/>
</dbReference>
<keyword evidence="10" id="KW-1185">Reference proteome</keyword>
<dbReference type="InterPro" id="IPR014756">
    <property type="entry name" value="Ig_E-set"/>
</dbReference>
<dbReference type="GO" id="GO:0030313">
    <property type="term" value="C:cell envelope"/>
    <property type="evidence" value="ECO:0007669"/>
    <property type="project" value="UniProtKB-SubCell"/>
</dbReference>
<dbReference type="GO" id="GO:0046688">
    <property type="term" value="P:response to copper ion"/>
    <property type="evidence" value="ECO:0007669"/>
    <property type="project" value="InterPro"/>
</dbReference>
<evidence type="ECO:0000256" key="2">
    <source>
        <dbReference type="ARBA" id="ARBA00022723"/>
    </source>
</evidence>
<comment type="caution">
    <text evidence="9">The sequence shown here is derived from an EMBL/GenBank/DDBJ whole genome shotgun (WGS) entry which is preliminary data.</text>
</comment>
<keyword evidence="6" id="KW-0812">Transmembrane</keyword>
<name>A0A2S6GFT8_9PSEU</name>
<sequence>MSLRRVLAALLVAGATLVGTALPASAHTELESSNPAKGATVSALPATVELTFTEAVTIDPKADSVAVTGPEAVRWTVGKPVAAGRVVTVPVTPVGPAGAYKIEYRVTSDDGHAVGGAVEFTMSVAGAPPEPTSPPAAPEVTAPAAEQAATAPAPSSAPAAQAAETGMPKWVWFVLGLVAFAVVIALVFFGLRKSNNTD</sequence>
<dbReference type="Gene3D" id="2.60.40.1220">
    <property type="match status" value="1"/>
</dbReference>
<dbReference type="SUPFAM" id="SSF81321">
    <property type="entry name" value="Family A G protein-coupled receptor-like"/>
    <property type="match status" value="1"/>
</dbReference>
<feature type="region of interest" description="Disordered" evidence="5">
    <location>
        <begin position="125"/>
        <end position="157"/>
    </location>
</feature>
<feature type="compositionally biased region" description="Low complexity" evidence="5">
    <location>
        <begin position="138"/>
        <end position="157"/>
    </location>
</feature>
<protein>
    <recommendedName>
        <fullName evidence="8">CopC domain-containing protein</fullName>
    </recommendedName>
</protein>
<dbReference type="EMBL" id="PTIX01000022">
    <property type="protein sequence ID" value="PPK64088.1"/>
    <property type="molecule type" value="Genomic_DNA"/>
</dbReference>
<organism evidence="9 10">
    <name type="scientific">Actinokineospora auranticolor</name>
    <dbReference type="NCBI Taxonomy" id="155976"/>
    <lineage>
        <taxon>Bacteria</taxon>
        <taxon>Bacillati</taxon>
        <taxon>Actinomycetota</taxon>
        <taxon>Actinomycetes</taxon>
        <taxon>Pseudonocardiales</taxon>
        <taxon>Pseudonocardiaceae</taxon>
        <taxon>Actinokineospora</taxon>
    </lineage>
</organism>
<evidence type="ECO:0000313" key="10">
    <source>
        <dbReference type="Proteomes" id="UP000239203"/>
    </source>
</evidence>
<proteinExistence type="predicted"/>
<dbReference type="InterPro" id="IPR014755">
    <property type="entry name" value="Cu-Rt/internalin_Ig-like"/>
</dbReference>
<reference evidence="9 10" key="1">
    <citation type="submission" date="2018-02" db="EMBL/GenBank/DDBJ databases">
        <title>Genomic Encyclopedia of Archaeal and Bacterial Type Strains, Phase II (KMG-II): from individual species to whole genera.</title>
        <authorList>
            <person name="Goeker M."/>
        </authorList>
    </citation>
    <scope>NUCLEOTIDE SEQUENCE [LARGE SCALE GENOMIC DNA]</scope>
    <source>
        <strain evidence="9 10">YU 961-1</strain>
    </source>
</reference>
<dbReference type="GO" id="GO:0006825">
    <property type="term" value="P:copper ion transport"/>
    <property type="evidence" value="ECO:0007669"/>
    <property type="project" value="InterPro"/>
</dbReference>
<dbReference type="AlphaFoldDB" id="A0A2S6GFT8"/>
<feature type="compositionally biased region" description="Pro residues" evidence="5">
    <location>
        <begin position="128"/>
        <end position="137"/>
    </location>
</feature>
<keyword evidence="6" id="KW-0472">Membrane</keyword>
<dbReference type="SUPFAM" id="SSF81296">
    <property type="entry name" value="E set domains"/>
    <property type="match status" value="1"/>
</dbReference>
<gene>
    <name evidence="9" type="ORF">CLV40_12279</name>
</gene>
<evidence type="ECO:0000259" key="8">
    <source>
        <dbReference type="Pfam" id="PF04234"/>
    </source>
</evidence>
<dbReference type="GO" id="GO:0005507">
    <property type="term" value="F:copper ion binding"/>
    <property type="evidence" value="ECO:0007669"/>
    <property type="project" value="InterPro"/>
</dbReference>
<feature type="domain" description="CopC" evidence="8">
    <location>
        <begin position="27"/>
        <end position="121"/>
    </location>
</feature>
<evidence type="ECO:0000313" key="9">
    <source>
        <dbReference type="EMBL" id="PPK64088.1"/>
    </source>
</evidence>
<evidence type="ECO:0000256" key="4">
    <source>
        <dbReference type="ARBA" id="ARBA00023008"/>
    </source>
</evidence>
<dbReference type="GO" id="GO:0005886">
    <property type="term" value="C:plasma membrane"/>
    <property type="evidence" value="ECO:0007669"/>
    <property type="project" value="TreeGrafter"/>
</dbReference>
<dbReference type="PANTHER" id="PTHR34820:SF4">
    <property type="entry name" value="INNER MEMBRANE PROTEIN YEBZ"/>
    <property type="match status" value="1"/>
</dbReference>
<feature type="chain" id="PRO_5015460169" description="CopC domain-containing protein" evidence="7">
    <location>
        <begin position="27"/>
        <end position="198"/>
    </location>
</feature>
<feature type="signal peptide" evidence="7">
    <location>
        <begin position="1"/>
        <end position="26"/>
    </location>
</feature>
<dbReference type="PANTHER" id="PTHR34820">
    <property type="entry name" value="INNER MEMBRANE PROTEIN YEBZ"/>
    <property type="match status" value="1"/>
</dbReference>